<sequence>MKSNSSSYEKQQTQTPIFQYTQQSQKDSQSSPPIFDGSQSSFQVSEDNSLSFQKDILMNHIPEIESFPGSAKNELSTFLKLDSQVSLRQSQKLSQFSQLDNLILTLREKAFNQEQDTYKKQRLSENKFGIYINSIEQLMEKVILSLKQLFKNQDTTKVLSDIADCIDMIYDKKFGLGDIRIEIEQKEKIQIQQNKALFQEIEQLKSKVQNQNEAFQIKNENNDNDSNLFSELIQVYGDNLQNALEGDQLIGIQSQISNELKQQVENHFQIMEEIRQRLAQQQKTIKQKQEQIVQQAQTILQQKEIIQNMSKTSQNRSKSQILMGLFSSQSERSQSSDIQNYKAIDDGVQFIKANDFLVQTYQSSPPSDQIHYETFVDKENTNIPMNKLKSGKNFYKTNQTQGETTENSKNHLKSKFNVSLNQDDVSTYLSSPLRHMFKSDLLQTSMDQTNKELDKLNHQQLIKNQQNKLNLKHKIFESLNCNKNQRSNQVELPQMQKQSSESETKYFNNFDEQYQQLKAKKKQYSSIGIYQAKKPGRQTMSSIIPEGAGNNSRMNHLTLDKITVFDEDNDDQF</sequence>
<dbReference type="AlphaFoldDB" id="A0A078B8K1"/>
<feature type="compositionally biased region" description="Polar residues" evidence="2">
    <location>
        <begin position="1"/>
        <end position="21"/>
    </location>
</feature>
<gene>
    <name evidence="3" type="primary">Contig17060.g18173</name>
    <name evidence="3" type="ORF">STYLEM_19670</name>
</gene>
<dbReference type="InParanoid" id="A0A078B8K1"/>
<proteinExistence type="predicted"/>
<dbReference type="EMBL" id="CCKQ01018551">
    <property type="protein sequence ID" value="CDW90526.1"/>
    <property type="molecule type" value="Genomic_DNA"/>
</dbReference>
<dbReference type="OMA" id="HEFINNS"/>
<evidence type="ECO:0000256" key="2">
    <source>
        <dbReference type="SAM" id="MobiDB-lite"/>
    </source>
</evidence>
<keyword evidence="1" id="KW-0175">Coiled coil</keyword>
<reference evidence="3 4" key="1">
    <citation type="submission" date="2014-06" db="EMBL/GenBank/DDBJ databases">
        <authorList>
            <person name="Swart Estienne"/>
        </authorList>
    </citation>
    <scope>NUCLEOTIDE SEQUENCE [LARGE SCALE GENOMIC DNA]</scope>
    <source>
        <strain evidence="3 4">130c</strain>
    </source>
</reference>
<accession>A0A078B8K1</accession>
<evidence type="ECO:0000313" key="3">
    <source>
        <dbReference type="EMBL" id="CDW90526.1"/>
    </source>
</evidence>
<evidence type="ECO:0000313" key="4">
    <source>
        <dbReference type="Proteomes" id="UP000039865"/>
    </source>
</evidence>
<keyword evidence="4" id="KW-1185">Reference proteome</keyword>
<name>A0A078B8K1_STYLE</name>
<organism evidence="3 4">
    <name type="scientific">Stylonychia lemnae</name>
    <name type="common">Ciliate</name>
    <dbReference type="NCBI Taxonomy" id="5949"/>
    <lineage>
        <taxon>Eukaryota</taxon>
        <taxon>Sar</taxon>
        <taxon>Alveolata</taxon>
        <taxon>Ciliophora</taxon>
        <taxon>Intramacronucleata</taxon>
        <taxon>Spirotrichea</taxon>
        <taxon>Stichotrichia</taxon>
        <taxon>Sporadotrichida</taxon>
        <taxon>Oxytrichidae</taxon>
        <taxon>Stylonychinae</taxon>
        <taxon>Stylonychia</taxon>
    </lineage>
</organism>
<evidence type="ECO:0000256" key="1">
    <source>
        <dbReference type="SAM" id="Coils"/>
    </source>
</evidence>
<feature type="compositionally biased region" description="Low complexity" evidence="2">
    <location>
        <begin position="22"/>
        <end position="31"/>
    </location>
</feature>
<dbReference type="Proteomes" id="UP000039865">
    <property type="component" value="Unassembled WGS sequence"/>
</dbReference>
<feature type="region of interest" description="Disordered" evidence="2">
    <location>
        <begin position="1"/>
        <end position="41"/>
    </location>
</feature>
<protein>
    <submittedName>
        <fullName evidence="3">Uncharacterized protein</fullName>
    </submittedName>
</protein>
<feature type="coiled-coil region" evidence="1">
    <location>
        <begin position="194"/>
        <end position="221"/>
    </location>
</feature>
<feature type="coiled-coil region" evidence="1">
    <location>
        <begin position="257"/>
        <end position="298"/>
    </location>
</feature>